<comment type="catalytic activity">
    <reaction evidence="10 11">
        <text>heme b + (2E,6E)-farnesyl diphosphate + H2O = Fe(II)-heme o + diphosphate</text>
        <dbReference type="Rhea" id="RHEA:28070"/>
        <dbReference type="ChEBI" id="CHEBI:15377"/>
        <dbReference type="ChEBI" id="CHEBI:33019"/>
        <dbReference type="ChEBI" id="CHEBI:60344"/>
        <dbReference type="ChEBI" id="CHEBI:60530"/>
        <dbReference type="ChEBI" id="CHEBI:175763"/>
        <dbReference type="EC" id="2.5.1.141"/>
    </reaction>
</comment>
<feature type="transmembrane region" description="Helical" evidence="11">
    <location>
        <begin position="291"/>
        <end position="312"/>
    </location>
</feature>
<keyword evidence="9 11" id="KW-0472">Membrane</keyword>
<gene>
    <name evidence="11" type="primary">ctaB</name>
    <name evidence="13" type="ORF">C479_07748</name>
</gene>
<feature type="transmembrane region" description="Helical" evidence="11">
    <location>
        <begin position="223"/>
        <end position="245"/>
    </location>
</feature>
<dbReference type="PANTHER" id="PTHR43448:SF2">
    <property type="entry name" value="PROTOHEME IX FARNESYLTRANSFERASE, MITOCHONDRIAL"/>
    <property type="match status" value="1"/>
</dbReference>
<feature type="compositionally biased region" description="Acidic residues" evidence="12">
    <location>
        <begin position="175"/>
        <end position="200"/>
    </location>
</feature>
<comment type="subcellular location">
    <subcellularLocation>
        <location evidence="2 11">Cell membrane</location>
        <topology evidence="2 11">Multi-pass membrane protein</topology>
    </subcellularLocation>
</comment>
<dbReference type="InterPro" id="IPR044878">
    <property type="entry name" value="UbiA_sf"/>
</dbReference>
<evidence type="ECO:0000256" key="7">
    <source>
        <dbReference type="ARBA" id="ARBA00022989"/>
    </source>
</evidence>
<evidence type="ECO:0000256" key="8">
    <source>
        <dbReference type="ARBA" id="ARBA00023133"/>
    </source>
</evidence>
<feature type="transmembrane region" description="Helical" evidence="11">
    <location>
        <begin position="442"/>
        <end position="460"/>
    </location>
</feature>
<feature type="transmembrane region" description="Helical" evidence="11">
    <location>
        <begin position="480"/>
        <end position="496"/>
    </location>
</feature>
<feature type="transmembrane region" description="Helical" evidence="11">
    <location>
        <begin position="420"/>
        <end position="436"/>
    </location>
</feature>
<evidence type="ECO:0000256" key="3">
    <source>
        <dbReference type="ARBA" id="ARBA00004919"/>
    </source>
</evidence>
<keyword evidence="8 11" id="KW-0350">Heme biosynthesis</keyword>
<dbReference type="EMBL" id="AOIQ01000014">
    <property type="protein sequence ID" value="ELZ10687.1"/>
    <property type="molecule type" value="Genomic_DNA"/>
</dbReference>
<comment type="similarity">
    <text evidence="4">In the C-terminal section; belongs to the UbiA prenyltransferase family. Protoheme IX farnesyltransferase subfamily.</text>
</comment>
<dbReference type="InterPro" id="IPR000537">
    <property type="entry name" value="UbiA_prenyltransferase"/>
</dbReference>
<dbReference type="PANTHER" id="PTHR43448">
    <property type="entry name" value="PROTOHEME IX FARNESYLTRANSFERASE, MITOCHONDRIAL"/>
    <property type="match status" value="1"/>
</dbReference>
<feature type="transmembrane region" description="Helical" evidence="11">
    <location>
        <begin position="345"/>
        <end position="365"/>
    </location>
</feature>
<dbReference type="UniPathway" id="UPA00834">
    <property type="reaction ID" value="UER00712"/>
</dbReference>
<comment type="miscellaneous">
    <text evidence="11">Carbon 2 of the heme B porphyrin ring is defined according to the Fischer nomenclature.</text>
</comment>
<dbReference type="GO" id="GO:0005886">
    <property type="term" value="C:plasma membrane"/>
    <property type="evidence" value="ECO:0007669"/>
    <property type="project" value="UniProtKB-SubCell"/>
</dbReference>
<evidence type="ECO:0000313" key="13">
    <source>
        <dbReference type="EMBL" id="ELZ10687.1"/>
    </source>
</evidence>
<sequence>MRNGPLTERDPQGNGRFRVATLLAVTTIAAYALVALGTAVSAGGGTTCSTWPSCGTDPTLGPLSGEQFLFWAHRAAALVTGLLVAASGLAVRRARLGRRIRVAVYAAVVAFPVQVGLGAVIVVGGPSLANDVHLVLAMGIFATLLVALVWTLDAASASRRDRASNIDPVELETAVDTDVDQPVEEPSVDAGADPDAEGDTPTDGRSGLRRLAGAYLTLTKPRLMWLLCLVAIAGMGLATLTGATLSATTVLATLAGGVLAIGASGTFNHVYERDRDRKMNRTNDRPLVHELVPVGNALAFAIALVVASMAVLVTWTNVLAAALTLAAIGYYAVLYTVVLKPNTAWNTVLGGGAGALPAVIGWAAVTGDIGWPAIGLAAVIFLWTPAHFYNLAIAFRDDYARGGFPMYPVVEGVAAARRQLTLYLGATLLAASALGWVAGLGWLYTVTSIALGGVFLRSVLRQYRHPTDERTLRSFYVSNYYLGAILVAIVVETLVFA</sequence>
<dbReference type="NCBIfam" id="TIGR01473">
    <property type="entry name" value="cyoE_ctaB"/>
    <property type="match status" value="1"/>
</dbReference>
<evidence type="ECO:0000256" key="4">
    <source>
        <dbReference type="ARBA" id="ARBA00010223"/>
    </source>
</evidence>
<feature type="transmembrane region" description="Helical" evidence="11">
    <location>
        <begin position="132"/>
        <end position="152"/>
    </location>
</feature>
<keyword evidence="5 11" id="KW-0808">Transferase</keyword>
<evidence type="ECO:0000256" key="10">
    <source>
        <dbReference type="ARBA" id="ARBA00047690"/>
    </source>
</evidence>
<dbReference type="GO" id="GO:0008495">
    <property type="term" value="F:protoheme IX farnesyltransferase activity"/>
    <property type="evidence" value="ECO:0007669"/>
    <property type="project" value="UniProtKB-UniRule"/>
</dbReference>
<dbReference type="Gene3D" id="1.10.357.140">
    <property type="entry name" value="UbiA prenyltransferase"/>
    <property type="match status" value="1"/>
</dbReference>
<evidence type="ECO:0000256" key="6">
    <source>
        <dbReference type="ARBA" id="ARBA00022692"/>
    </source>
</evidence>
<dbReference type="InterPro" id="IPR006369">
    <property type="entry name" value="Protohaem_IX_farnesylTrfase"/>
</dbReference>
<dbReference type="CDD" id="cd13957">
    <property type="entry name" value="PT_UbiA_Cox10"/>
    <property type="match status" value="1"/>
</dbReference>
<evidence type="ECO:0000256" key="2">
    <source>
        <dbReference type="ARBA" id="ARBA00004651"/>
    </source>
</evidence>
<keyword evidence="6 11" id="KW-0812">Transmembrane</keyword>
<dbReference type="PATRIC" id="fig|1227490.4.peg.1571"/>
<organism evidence="13 14">
    <name type="scientific">Halovivax asiaticus JCM 14624</name>
    <dbReference type="NCBI Taxonomy" id="1227490"/>
    <lineage>
        <taxon>Archaea</taxon>
        <taxon>Methanobacteriati</taxon>
        <taxon>Methanobacteriota</taxon>
        <taxon>Stenosarchaea group</taxon>
        <taxon>Halobacteria</taxon>
        <taxon>Halobacteriales</taxon>
        <taxon>Natrialbaceae</taxon>
        <taxon>Halovivax</taxon>
    </lineage>
</organism>
<keyword evidence="11" id="KW-1003">Cell membrane</keyword>
<dbReference type="EC" id="2.5.1.141" evidence="11"/>
<evidence type="ECO:0000313" key="14">
    <source>
        <dbReference type="Proteomes" id="UP000011560"/>
    </source>
</evidence>
<comment type="caution">
    <text evidence="11">Lacks conserved residue(s) required for the propagation of feature annotation.</text>
</comment>
<comment type="function">
    <text evidence="1 11">Converts heme B (protoheme IX) to heme O by substitution of the vinyl group on carbon 2 of heme B porphyrin ring with a hydroxyethyl farnesyl side group.</text>
</comment>
<feature type="transmembrane region" description="Helical" evidence="11">
    <location>
        <begin position="21"/>
        <end position="42"/>
    </location>
</feature>
<dbReference type="RefSeq" id="WP_007700396.1">
    <property type="nucleotide sequence ID" value="NZ_AOIQ01000014.1"/>
</dbReference>
<proteinExistence type="inferred from homology"/>
<evidence type="ECO:0000256" key="5">
    <source>
        <dbReference type="ARBA" id="ARBA00022679"/>
    </source>
</evidence>
<dbReference type="STRING" id="1227490.C479_07748"/>
<feature type="transmembrane region" description="Helical" evidence="11">
    <location>
        <begin position="251"/>
        <end position="271"/>
    </location>
</feature>
<feature type="transmembrane region" description="Helical" evidence="11">
    <location>
        <begin position="371"/>
        <end position="392"/>
    </location>
</feature>
<evidence type="ECO:0000256" key="1">
    <source>
        <dbReference type="ARBA" id="ARBA00004019"/>
    </source>
</evidence>
<feature type="transmembrane region" description="Helical" evidence="11">
    <location>
        <begin position="103"/>
        <end position="126"/>
    </location>
</feature>
<reference evidence="13 14" key="1">
    <citation type="journal article" date="2014" name="PLoS Genet.">
        <title>Phylogenetically driven sequencing of extremely halophilic archaea reveals strategies for static and dynamic osmo-response.</title>
        <authorList>
            <person name="Becker E.A."/>
            <person name="Seitzer P.M."/>
            <person name="Tritt A."/>
            <person name="Larsen D."/>
            <person name="Krusor M."/>
            <person name="Yao A.I."/>
            <person name="Wu D."/>
            <person name="Madern D."/>
            <person name="Eisen J.A."/>
            <person name="Darling A.E."/>
            <person name="Facciotti M.T."/>
        </authorList>
    </citation>
    <scope>NUCLEOTIDE SEQUENCE [LARGE SCALE GENOMIC DNA]</scope>
    <source>
        <strain evidence="13 14">JCM 14624</strain>
    </source>
</reference>
<name>M0BJN0_9EURY</name>
<feature type="transmembrane region" description="Helical" evidence="11">
    <location>
        <begin position="318"/>
        <end position="338"/>
    </location>
</feature>
<evidence type="ECO:0000256" key="12">
    <source>
        <dbReference type="SAM" id="MobiDB-lite"/>
    </source>
</evidence>
<comment type="caution">
    <text evidence="13">The sequence shown here is derived from an EMBL/GenBank/DDBJ whole genome shotgun (WGS) entry which is preliminary data.</text>
</comment>
<dbReference type="Proteomes" id="UP000011560">
    <property type="component" value="Unassembled WGS sequence"/>
</dbReference>
<comment type="pathway">
    <text evidence="3 11">Porphyrin-containing compound metabolism; heme O biosynthesis; heme O from protoheme: step 1/1.</text>
</comment>
<evidence type="ECO:0000256" key="11">
    <source>
        <dbReference type="HAMAP-Rule" id="MF_00154"/>
    </source>
</evidence>
<comment type="similarity">
    <text evidence="11">Belongs to the UbiA prenyltransferase family. Protoheme IX farnesyltransferase subfamily.</text>
</comment>
<dbReference type="HAMAP" id="MF_00154">
    <property type="entry name" value="CyoE_CtaB"/>
    <property type="match status" value="1"/>
</dbReference>
<evidence type="ECO:0000256" key="9">
    <source>
        <dbReference type="ARBA" id="ARBA00023136"/>
    </source>
</evidence>
<feature type="transmembrane region" description="Helical" evidence="11">
    <location>
        <begin position="68"/>
        <end position="91"/>
    </location>
</feature>
<accession>M0BJN0</accession>
<dbReference type="OrthoDB" id="131615at2157"/>
<feature type="region of interest" description="Disordered" evidence="12">
    <location>
        <begin position="175"/>
        <end position="205"/>
    </location>
</feature>
<keyword evidence="14" id="KW-1185">Reference proteome</keyword>
<dbReference type="NCBIfam" id="NF003349">
    <property type="entry name" value="PRK04375.1-2"/>
    <property type="match status" value="1"/>
</dbReference>
<keyword evidence="7 11" id="KW-1133">Transmembrane helix</keyword>
<protein>
    <recommendedName>
        <fullName evidence="11">Protoheme IX farnesyltransferase</fullName>
        <ecNumber evidence="11">2.5.1.141</ecNumber>
    </recommendedName>
    <alternativeName>
        <fullName evidence="11">Heme B farnesyltransferase</fullName>
    </alternativeName>
    <alternativeName>
        <fullName evidence="11">Heme O synthase</fullName>
    </alternativeName>
</protein>
<dbReference type="GO" id="GO:0048034">
    <property type="term" value="P:heme O biosynthetic process"/>
    <property type="evidence" value="ECO:0007669"/>
    <property type="project" value="UniProtKB-UniRule"/>
</dbReference>
<dbReference type="Pfam" id="PF01040">
    <property type="entry name" value="UbiA"/>
    <property type="match status" value="1"/>
</dbReference>
<dbReference type="AlphaFoldDB" id="M0BJN0"/>